<keyword evidence="8" id="KW-1185">Reference proteome</keyword>
<comment type="similarity">
    <text evidence="2 6">Belongs to the Mediator complex subunit 10 family.</text>
</comment>
<keyword evidence="3 6" id="KW-0805">Transcription regulation</keyword>
<evidence type="ECO:0000256" key="1">
    <source>
        <dbReference type="ARBA" id="ARBA00004123"/>
    </source>
</evidence>
<keyword evidence="6" id="KW-0010">Activator</keyword>
<dbReference type="Pfam" id="PF09748">
    <property type="entry name" value="Med10"/>
    <property type="match status" value="1"/>
</dbReference>
<reference evidence="7" key="1">
    <citation type="journal article" date="2020" name="Stud. Mycol.">
        <title>101 Dothideomycetes genomes: a test case for predicting lifestyles and emergence of pathogens.</title>
        <authorList>
            <person name="Haridas S."/>
            <person name="Albert R."/>
            <person name="Binder M."/>
            <person name="Bloem J."/>
            <person name="Labutti K."/>
            <person name="Salamov A."/>
            <person name="Andreopoulos B."/>
            <person name="Baker S."/>
            <person name="Barry K."/>
            <person name="Bills G."/>
            <person name="Bluhm B."/>
            <person name="Cannon C."/>
            <person name="Castanera R."/>
            <person name="Culley D."/>
            <person name="Daum C."/>
            <person name="Ezra D."/>
            <person name="Gonzalez J."/>
            <person name="Henrissat B."/>
            <person name="Kuo A."/>
            <person name="Liang C."/>
            <person name="Lipzen A."/>
            <person name="Lutzoni F."/>
            <person name="Magnuson J."/>
            <person name="Mondo S."/>
            <person name="Nolan M."/>
            <person name="Ohm R."/>
            <person name="Pangilinan J."/>
            <person name="Park H.-J."/>
            <person name="Ramirez L."/>
            <person name="Alfaro M."/>
            <person name="Sun H."/>
            <person name="Tritt A."/>
            <person name="Yoshinaga Y."/>
            <person name="Zwiers L.-H."/>
            <person name="Turgeon B."/>
            <person name="Goodwin S."/>
            <person name="Spatafora J."/>
            <person name="Crous P."/>
            <person name="Grigoriev I."/>
        </authorList>
    </citation>
    <scope>NUCLEOTIDE SEQUENCE</scope>
    <source>
        <strain evidence="7">CBS 101060</strain>
    </source>
</reference>
<comment type="caution">
    <text evidence="7">The sequence shown here is derived from an EMBL/GenBank/DDBJ whole genome shotgun (WGS) entry which is preliminary data.</text>
</comment>
<gene>
    <name evidence="6" type="primary">MED10</name>
    <name evidence="7" type="ORF">M501DRAFT_943535</name>
</gene>
<evidence type="ECO:0000256" key="2">
    <source>
        <dbReference type="ARBA" id="ARBA00005389"/>
    </source>
</evidence>
<evidence type="ECO:0000256" key="5">
    <source>
        <dbReference type="ARBA" id="ARBA00023242"/>
    </source>
</evidence>
<protein>
    <recommendedName>
        <fullName evidence="6">Mediator of RNA polymerase II transcription subunit 10</fullName>
    </recommendedName>
    <alternativeName>
        <fullName evidence="6">Mediator complex subunit 10</fullName>
    </alternativeName>
</protein>
<evidence type="ECO:0000256" key="6">
    <source>
        <dbReference type="RuleBase" id="RU364146"/>
    </source>
</evidence>
<evidence type="ECO:0000256" key="3">
    <source>
        <dbReference type="ARBA" id="ARBA00023015"/>
    </source>
</evidence>
<dbReference type="GO" id="GO:0003712">
    <property type="term" value="F:transcription coregulator activity"/>
    <property type="evidence" value="ECO:0007669"/>
    <property type="project" value="InterPro"/>
</dbReference>
<comment type="subcellular location">
    <subcellularLocation>
        <location evidence="1 6">Nucleus</location>
    </subcellularLocation>
</comment>
<accession>A0A9P4S3W3</accession>
<comment type="subunit">
    <text evidence="6">Component of the Mediator complex.</text>
</comment>
<dbReference type="Proteomes" id="UP000799429">
    <property type="component" value="Unassembled WGS sequence"/>
</dbReference>
<keyword evidence="5 6" id="KW-0539">Nucleus</keyword>
<comment type="function">
    <text evidence="6">Component of the Mediator complex, a coactivator involved in the regulated transcription of nearly all RNA polymerase II-dependent genes. Mediator functions as a bridge to convey information from gene-specific regulatory proteins to the basal RNA polymerase II transcription machinery. Mediator is recruited to promoters by direct interactions with regulatory proteins and serves as a scaffold for the assembly of a functional preinitiation complex with RNA polymerase II and the general transcription factors.</text>
</comment>
<evidence type="ECO:0000313" key="8">
    <source>
        <dbReference type="Proteomes" id="UP000799429"/>
    </source>
</evidence>
<dbReference type="EMBL" id="MU006115">
    <property type="protein sequence ID" value="KAF2834695.1"/>
    <property type="molecule type" value="Genomic_DNA"/>
</dbReference>
<evidence type="ECO:0000256" key="4">
    <source>
        <dbReference type="ARBA" id="ARBA00023163"/>
    </source>
</evidence>
<dbReference type="AlphaFoldDB" id="A0A9P4S3W3"/>
<organism evidence="7 8">
    <name type="scientific">Patellaria atrata CBS 101060</name>
    <dbReference type="NCBI Taxonomy" id="1346257"/>
    <lineage>
        <taxon>Eukaryota</taxon>
        <taxon>Fungi</taxon>
        <taxon>Dikarya</taxon>
        <taxon>Ascomycota</taxon>
        <taxon>Pezizomycotina</taxon>
        <taxon>Dothideomycetes</taxon>
        <taxon>Dothideomycetes incertae sedis</taxon>
        <taxon>Patellariales</taxon>
        <taxon>Patellariaceae</taxon>
        <taxon>Patellaria</taxon>
    </lineage>
</organism>
<dbReference type="GO" id="GO:0006357">
    <property type="term" value="P:regulation of transcription by RNA polymerase II"/>
    <property type="evidence" value="ECO:0007669"/>
    <property type="project" value="InterPro"/>
</dbReference>
<dbReference type="OrthoDB" id="337270at2759"/>
<proteinExistence type="inferred from homology"/>
<dbReference type="GO" id="GO:0016592">
    <property type="term" value="C:mediator complex"/>
    <property type="evidence" value="ECO:0007669"/>
    <property type="project" value="InterPro"/>
</dbReference>
<sequence>MLTVNSDQIKAVIQNLYNLIVQSLEYQGTLTEDAMKREIQNLTRNLANISTTAPSLGIHLTEEVIDYVDEGRNPDIYTREFVEMVQKANQNLKGKSEGFVMMRDVLAERISRAMPELAEDVEGVMKRTGGEGVGKG</sequence>
<keyword evidence="4 6" id="KW-0804">Transcription</keyword>
<dbReference type="InterPro" id="IPR019145">
    <property type="entry name" value="Mediator_Med10"/>
</dbReference>
<name>A0A9P4S3W3_9PEZI</name>
<evidence type="ECO:0000313" key="7">
    <source>
        <dbReference type="EMBL" id="KAF2834695.1"/>
    </source>
</evidence>